<dbReference type="AlphaFoldDB" id="A0AAD8I1S8"/>
<keyword evidence="2" id="KW-0067">ATP-binding</keyword>
<evidence type="ECO:0000256" key="2">
    <source>
        <dbReference type="ARBA" id="ARBA00022840"/>
    </source>
</evidence>
<gene>
    <name evidence="3" type="ORF">POM88_033271</name>
</gene>
<sequence>MESHSLDKANSLMNGSVWHTPHSTHQLIIELRLKLQAISISTSDELLDLGRRKPKLLLFMVLFAHQLRQTLDTSWHHSTRSHYGIIPQDPTLFSGSVRYNIDPLSEHTDTEIWQVPEKCHLLEAVQETEEGFDETDV</sequence>
<reference evidence="3" key="1">
    <citation type="submission" date="2023-02" db="EMBL/GenBank/DDBJ databases">
        <title>Genome of toxic invasive species Heracleum sosnowskyi carries increased number of genes despite the absence of recent whole-genome duplications.</title>
        <authorList>
            <person name="Schelkunov M."/>
            <person name="Shtratnikova V."/>
            <person name="Makarenko M."/>
            <person name="Klepikova A."/>
            <person name="Omelchenko D."/>
            <person name="Novikova G."/>
            <person name="Obukhova E."/>
            <person name="Bogdanov V."/>
            <person name="Penin A."/>
            <person name="Logacheva M."/>
        </authorList>
    </citation>
    <scope>NUCLEOTIDE SEQUENCE</scope>
    <source>
        <strain evidence="3">Hsosn_3</strain>
        <tissue evidence="3">Leaf</tissue>
    </source>
</reference>
<dbReference type="SUPFAM" id="SSF52540">
    <property type="entry name" value="P-loop containing nucleoside triphosphate hydrolases"/>
    <property type="match status" value="1"/>
</dbReference>
<dbReference type="PANTHER" id="PTHR24223">
    <property type="entry name" value="ATP-BINDING CASSETTE SUB-FAMILY C"/>
    <property type="match status" value="1"/>
</dbReference>
<dbReference type="Proteomes" id="UP001237642">
    <property type="component" value="Unassembled WGS sequence"/>
</dbReference>
<dbReference type="InterPro" id="IPR050173">
    <property type="entry name" value="ABC_transporter_C-like"/>
</dbReference>
<protein>
    <submittedName>
        <fullName evidence="3">Uncharacterized protein</fullName>
    </submittedName>
</protein>
<accession>A0AAD8I1S8</accession>
<comment type="caution">
    <text evidence="3">The sequence shown here is derived from an EMBL/GenBank/DDBJ whole genome shotgun (WGS) entry which is preliminary data.</text>
</comment>
<dbReference type="PANTHER" id="PTHR24223:SF263">
    <property type="entry name" value="ABC-TYPE XENOBIOTIC TRANSPORTER"/>
    <property type="match status" value="1"/>
</dbReference>
<name>A0AAD8I1S8_9APIA</name>
<dbReference type="InterPro" id="IPR027417">
    <property type="entry name" value="P-loop_NTPase"/>
</dbReference>
<evidence type="ECO:0000313" key="4">
    <source>
        <dbReference type="Proteomes" id="UP001237642"/>
    </source>
</evidence>
<reference evidence="3" key="2">
    <citation type="submission" date="2023-05" db="EMBL/GenBank/DDBJ databases">
        <authorList>
            <person name="Schelkunov M.I."/>
        </authorList>
    </citation>
    <scope>NUCLEOTIDE SEQUENCE</scope>
    <source>
        <strain evidence="3">Hsosn_3</strain>
        <tissue evidence="3">Leaf</tissue>
    </source>
</reference>
<dbReference type="GO" id="GO:0005524">
    <property type="term" value="F:ATP binding"/>
    <property type="evidence" value="ECO:0007669"/>
    <property type="project" value="UniProtKB-KW"/>
</dbReference>
<organism evidence="3 4">
    <name type="scientific">Heracleum sosnowskyi</name>
    <dbReference type="NCBI Taxonomy" id="360622"/>
    <lineage>
        <taxon>Eukaryota</taxon>
        <taxon>Viridiplantae</taxon>
        <taxon>Streptophyta</taxon>
        <taxon>Embryophyta</taxon>
        <taxon>Tracheophyta</taxon>
        <taxon>Spermatophyta</taxon>
        <taxon>Magnoliopsida</taxon>
        <taxon>eudicotyledons</taxon>
        <taxon>Gunneridae</taxon>
        <taxon>Pentapetalae</taxon>
        <taxon>asterids</taxon>
        <taxon>campanulids</taxon>
        <taxon>Apiales</taxon>
        <taxon>Apiaceae</taxon>
        <taxon>Apioideae</taxon>
        <taxon>apioid superclade</taxon>
        <taxon>Tordylieae</taxon>
        <taxon>Tordyliinae</taxon>
        <taxon>Heracleum</taxon>
    </lineage>
</organism>
<keyword evidence="1" id="KW-0547">Nucleotide-binding</keyword>
<evidence type="ECO:0000256" key="1">
    <source>
        <dbReference type="ARBA" id="ARBA00022741"/>
    </source>
</evidence>
<dbReference type="EMBL" id="JAUIZM010000007">
    <property type="protein sequence ID" value="KAK1377078.1"/>
    <property type="molecule type" value="Genomic_DNA"/>
</dbReference>
<proteinExistence type="predicted"/>
<dbReference type="GO" id="GO:0042626">
    <property type="term" value="F:ATPase-coupled transmembrane transporter activity"/>
    <property type="evidence" value="ECO:0007669"/>
    <property type="project" value="TreeGrafter"/>
</dbReference>
<dbReference type="GO" id="GO:0016020">
    <property type="term" value="C:membrane"/>
    <property type="evidence" value="ECO:0007669"/>
    <property type="project" value="TreeGrafter"/>
</dbReference>
<evidence type="ECO:0000313" key="3">
    <source>
        <dbReference type="EMBL" id="KAK1377078.1"/>
    </source>
</evidence>
<dbReference type="Gene3D" id="3.40.50.300">
    <property type="entry name" value="P-loop containing nucleotide triphosphate hydrolases"/>
    <property type="match status" value="1"/>
</dbReference>
<keyword evidence="4" id="KW-1185">Reference proteome</keyword>